<dbReference type="PANTHER" id="PTHR43407">
    <property type="entry name" value="GLUTAMINE SYNTHETASE"/>
    <property type="match status" value="1"/>
</dbReference>
<dbReference type="PROSITE" id="PS51986">
    <property type="entry name" value="GS_BETA_GRASP"/>
    <property type="match status" value="1"/>
</dbReference>
<dbReference type="InterPro" id="IPR008146">
    <property type="entry name" value="Gln_synth_cat_dom"/>
</dbReference>
<evidence type="ECO:0000256" key="1">
    <source>
        <dbReference type="ARBA" id="ARBA00009897"/>
    </source>
</evidence>
<reference evidence="9" key="1">
    <citation type="journal article" date="2019" name="Int. J. Syst. Evol. Microbiol.">
        <title>The Global Catalogue of Microorganisms (GCM) 10K type strain sequencing project: providing services to taxonomists for standard genome sequencing and annotation.</title>
        <authorList>
            <consortium name="The Broad Institute Genomics Platform"/>
            <consortium name="The Broad Institute Genome Sequencing Center for Infectious Disease"/>
            <person name="Wu L."/>
            <person name="Ma J."/>
        </authorList>
    </citation>
    <scope>NUCLEOTIDE SEQUENCE [LARGE SCALE GENOMIC DNA]</scope>
    <source>
        <strain evidence="9">CCUG 52478</strain>
    </source>
</reference>
<dbReference type="PROSITE" id="PS51987">
    <property type="entry name" value="GS_CATALYTIC"/>
    <property type="match status" value="1"/>
</dbReference>
<dbReference type="SUPFAM" id="SSF55931">
    <property type="entry name" value="Glutamine synthetase/guanido kinase"/>
    <property type="match status" value="1"/>
</dbReference>
<feature type="domain" description="GS catalytic" evidence="7">
    <location>
        <begin position="119"/>
        <end position="450"/>
    </location>
</feature>
<dbReference type="Pfam" id="PF00120">
    <property type="entry name" value="Gln-synt_C"/>
    <property type="match status" value="1"/>
</dbReference>
<evidence type="ECO:0000256" key="5">
    <source>
        <dbReference type="RuleBase" id="RU000384"/>
    </source>
</evidence>
<dbReference type="InterPro" id="IPR008147">
    <property type="entry name" value="Gln_synt_N"/>
</dbReference>
<dbReference type="Proteomes" id="UP001597229">
    <property type="component" value="Unassembled WGS sequence"/>
</dbReference>
<dbReference type="RefSeq" id="WP_367921541.1">
    <property type="nucleotide sequence ID" value="NZ_BAABAC010000043.1"/>
</dbReference>
<accession>A0ABW3W7X8</accession>
<evidence type="ECO:0000256" key="3">
    <source>
        <dbReference type="ARBA" id="ARBA00033230"/>
    </source>
</evidence>
<dbReference type="PANTHER" id="PTHR43407:SF1">
    <property type="entry name" value="LENGSIN"/>
    <property type="match status" value="1"/>
</dbReference>
<evidence type="ECO:0000259" key="7">
    <source>
        <dbReference type="PROSITE" id="PS51987"/>
    </source>
</evidence>
<comment type="caution">
    <text evidence="8">The sequence shown here is derived from an EMBL/GenBank/DDBJ whole genome shotgun (WGS) entry which is preliminary data.</text>
</comment>
<dbReference type="SMART" id="SM01230">
    <property type="entry name" value="Gln-synt_C"/>
    <property type="match status" value="1"/>
</dbReference>
<evidence type="ECO:0000313" key="8">
    <source>
        <dbReference type="EMBL" id="MFD1250628.1"/>
    </source>
</evidence>
<evidence type="ECO:0000313" key="9">
    <source>
        <dbReference type="Proteomes" id="UP001597229"/>
    </source>
</evidence>
<keyword evidence="9" id="KW-1185">Reference proteome</keyword>
<sequence>MEHIDENALRVATEQFGADGIDVVRVGYSDLMGTERGRDVLADRFDRTVGDGVAFCRSIYATSPMGDVIDIAGGLSAGLPDIVVVPDLSTLRPVPWEPGVAHVIGDVYNPDGSPSEESPRQVLRRVIDRFAELGMRPIVGPELEFYVLEQDDTKPNGWGPYGAATGNVYVAGLKGDPENTLLSSLRDLAAYGLDVVAANHEFGSGQFEINLWHSEALDAADRAFRFKSALKELSRRRGKIATFMAKPFNEEGGSGFHVHFSTVDADGKPLFDDPNGADGLSDIARSAIAGVLAHAPALAAISNPTINSYKRFGPDTLAPWLIDWGLDNRSAMVRIPPERGRASRMELRLGDASANPYLAIAGLLGAAYLGIRDGLTPPDKLEGYGYDPTKADKLPSDLGTAISALEEDKDLTDILGPSFVEAFVAYKRNELERFGQFVTDWEFREYAYHL</sequence>
<keyword evidence="8" id="KW-0436">Ligase</keyword>
<dbReference type="EC" id="6.3.1.2" evidence="2"/>
<gene>
    <name evidence="8" type="ORF">ACFQ3F_22745</name>
</gene>
<dbReference type="InterPro" id="IPR014746">
    <property type="entry name" value="Gln_synth/guanido_kin_cat_dom"/>
</dbReference>
<dbReference type="InterPro" id="IPR036651">
    <property type="entry name" value="Gln_synt_N_sf"/>
</dbReference>
<evidence type="ECO:0000256" key="4">
    <source>
        <dbReference type="PROSITE-ProRule" id="PRU01330"/>
    </source>
</evidence>
<dbReference type="SUPFAM" id="SSF54368">
    <property type="entry name" value="Glutamine synthetase, N-terminal domain"/>
    <property type="match status" value="1"/>
</dbReference>
<dbReference type="Gene3D" id="3.30.590.10">
    <property type="entry name" value="Glutamine synthetase/guanido kinase, catalytic domain"/>
    <property type="match status" value="1"/>
</dbReference>
<dbReference type="GO" id="GO:0016874">
    <property type="term" value="F:ligase activity"/>
    <property type="evidence" value="ECO:0007669"/>
    <property type="project" value="UniProtKB-KW"/>
</dbReference>
<feature type="domain" description="GS beta-grasp" evidence="6">
    <location>
        <begin position="19"/>
        <end position="112"/>
    </location>
</feature>
<organism evidence="8 9">
    <name type="scientific">Nocardioides ginsengisoli</name>
    <dbReference type="NCBI Taxonomy" id="363868"/>
    <lineage>
        <taxon>Bacteria</taxon>
        <taxon>Bacillati</taxon>
        <taxon>Actinomycetota</taxon>
        <taxon>Actinomycetes</taxon>
        <taxon>Propionibacteriales</taxon>
        <taxon>Nocardioidaceae</taxon>
        <taxon>Nocardioides</taxon>
    </lineage>
</organism>
<evidence type="ECO:0000256" key="2">
    <source>
        <dbReference type="ARBA" id="ARBA00012937"/>
    </source>
</evidence>
<dbReference type="Gene3D" id="3.10.20.70">
    <property type="entry name" value="Glutamine synthetase, N-terminal domain"/>
    <property type="match status" value="1"/>
</dbReference>
<protein>
    <recommendedName>
        <fullName evidence="2">glutamine synthetase</fullName>
        <ecNumber evidence="2">6.3.1.2</ecNumber>
    </recommendedName>
    <alternativeName>
        <fullName evidence="3">Glutamine synthetase I beta</fullName>
    </alternativeName>
</protein>
<proteinExistence type="inferred from homology"/>
<name>A0ABW3W7X8_9ACTN</name>
<dbReference type="EMBL" id="JBHTLX010000026">
    <property type="protein sequence ID" value="MFD1250628.1"/>
    <property type="molecule type" value="Genomic_DNA"/>
</dbReference>
<comment type="similarity">
    <text evidence="1 4 5">Belongs to the glutamine synthetase family.</text>
</comment>
<evidence type="ECO:0000259" key="6">
    <source>
        <dbReference type="PROSITE" id="PS51986"/>
    </source>
</evidence>